<dbReference type="AlphaFoldDB" id="A0A9P6EKU6"/>
<sequence>MSVLDGSDEFNKRLEHPWPGSSRKIVVAFAIGTESSQISYCTLEPGSCPRINLVTRHPFFELVGTSNIPNIIYYDQSGRIKAIAAEALQENIMELADENEWYKVERFRLYLVDRRKPKRLQGCDVSIDTDLPPLPPNKTAIDVFADFLAYLFSCTREYITDTLPNGRSKWLTYVENDSIDFVLSHPNDWDSKEQVWMRAAGVQAKLITDTDDGHARLSFVKQGEASLHFASDLGLWAENDQTEDIVIVDVGTRILDFSTYRKKEGLTNSFYETAIPEFHPYGSMFVSFMARSILEEHLKYSPFIEDLDHIVHCFNRSTKQRFRSKEEFQYVKFGSTRDNDEKVNIRFGQLKLLGSTVASFFKPSIDCIVEVIRGRQRSTTISHVVLVGSLGLNSDWLFERVKAELNSSGVTVVRFERPSESCLISGGAVSYYLDHYSRTQTARRSYGEVTSGLYDDTNFGHVRPNSGTAFGVVRFG</sequence>
<reference evidence="1" key="1">
    <citation type="submission" date="2020-11" db="EMBL/GenBank/DDBJ databases">
        <authorList>
            <consortium name="DOE Joint Genome Institute"/>
            <person name="Ahrendt S."/>
            <person name="Riley R."/>
            <person name="Andreopoulos W."/>
            <person name="Labutti K."/>
            <person name="Pangilinan J."/>
            <person name="Ruiz-Duenas F.J."/>
            <person name="Barrasa J.M."/>
            <person name="Sanchez-Garcia M."/>
            <person name="Camarero S."/>
            <person name="Miyauchi S."/>
            <person name="Serrano A."/>
            <person name="Linde D."/>
            <person name="Babiker R."/>
            <person name="Drula E."/>
            <person name="Ayuso-Fernandez I."/>
            <person name="Pacheco R."/>
            <person name="Padilla G."/>
            <person name="Ferreira P."/>
            <person name="Barriuso J."/>
            <person name="Kellner H."/>
            <person name="Castanera R."/>
            <person name="Alfaro M."/>
            <person name="Ramirez L."/>
            <person name="Pisabarro A.G."/>
            <person name="Kuo A."/>
            <person name="Tritt A."/>
            <person name="Lipzen A."/>
            <person name="He G."/>
            <person name="Yan M."/>
            <person name="Ng V."/>
            <person name="Cullen D."/>
            <person name="Martin F."/>
            <person name="Rosso M.-N."/>
            <person name="Henrissat B."/>
            <person name="Hibbett D."/>
            <person name="Martinez A.T."/>
            <person name="Grigoriev I.V."/>
        </authorList>
    </citation>
    <scope>NUCLEOTIDE SEQUENCE</scope>
    <source>
        <strain evidence="1">CBS 506.95</strain>
    </source>
</reference>
<dbReference type="PANTHER" id="PTHR14187">
    <property type="entry name" value="ALPHA KINASE/ELONGATION FACTOR 2 KINASE"/>
    <property type="match status" value="1"/>
</dbReference>
<name>A0A9P6EKU6_9AGAR</name>
<evidence type="ECO:0000313" key="2">
    <source>
        <dbReference type="Proteomes" id="UP000807306"/>
    </source>
</evidence>
<dbReference type="OrthoDB" id="2963168at2759"/>
<evidence type="ECO:0000313" key="1">
    <source>
        <dbReference type="EMBL" id="KAF9530759.1"/>
    </source>
</evidence>
<dbReference type="PANTHER" id="PTHR14187:SF5">
    <property type="entry name" value="HEAT SHOCK 70 KDA PROTEIN 12A"/>
    <property type="match status" value="1"/>
</dbReference>
<gene>
    <name evidence="1" type="ORF">CPB83DRAFT_850255</name>
</gene>
<dbReference type="Proteomes" id="UP000807306">
    <property type="component" value="Unassembled WGS sequence"/>
</dbReference>
<organism evidence="1 2">
    <name type="scientific">Crepidotus variabilis</name>
    <dbReference type="NCBI Taxonomy" id="179855"/>
    <lineage>
        <taxon>Eukaryota</taxon>
        <taxon>Fungi</taxon>
        <taxon>Dikarya</taxon>
        <taxon>Basidiomycota</taxon>
        <taxon>Agaricomycotina</taxon>
        <taxon>Agaricomycetes</taxon>
        <taxon>Agaricomycetidae</taxon>
        <taxon>Agaricales</taxon>
        <taxon>Agaricineae</taxon>
        <taxon>Crepidotaceae</taxon>
        <taxon>Crepidotus</taxon>
    </lineage>
</organism>
<dbReference type="Gene3D" id="3.30.420.40">
    <property type="match status" value="1"/>
</dbReference>
<comment type="caution">
    <text evidence="1">The sequence shown here is derived from an EMBL/GenBank/DDBJ whole genome shotgun (WGS) entry which is preliminary data.</text>
</comment>
<protein>
    <submittedName>
        <fullName evidence="1">Uncharacterized protein</fullName>
    </submittedName>
</protein>
<dbReference type="CDD" id="cd10170">
    <property type="entry name" value="ASKHA_NBD_HSP70"/>
    <property type="match status" value="1"/>
</dbReference>
<accession>A0A9P6EKU6</accession>
<proteinExistence type="predicted"/>
<keyword evidence="2" id="KW-1185">Reference proteome</keyword>
<dbReference type="EMBL" id="MU157838">
    <property type="protein sequence ID" value="KAF9530759.1"/>
    <property type="molecule type" value="Genomic_DNA"/>
</dbReference>